<accession>X0V4L8</accession>
<reference evidence="1" key="1">
    <citation type="journal article" date="2014" name="Front. Microbiol.">
        <title>High frequency of phylogenetically diverse reductive dehalogenase-homologous genes in deep subseafloor sedimentary metagenomes.</title>
        <authorList>
            <person name="Kawai M."/>
            <person name="Futagami T."/>
            <person name="Toyoda A."/>
            <person name="Takaki Y."/>
            <person name="Nishi S."/>
            <person name="Hori S."/>
            <person name="Arai W."/>
            <person name="Tsubouchi T."/>
            <person name="Morono Y."/>
            <person name="Uchiyama I."/>
            <person name="Ito T."/>
            <person name="Fujiyama A."/>
            <person name="Inagaki F."/>
            <person name="Takami H."/>
        </authorList>
    </citation>
    <scope>NUCLEOTIDE SEQUENCE</scope>
    <source>
        <strain evidence="1">Expedition CK06-06</strain>
    </source>
</reference>
<proteinExistence type="predicted"/>
<organism evidence="1">
    <name type="scientific">marine sediment metagenome</name>
    <dbReference type="NCBI Taxonomy" id="412755"/>
    <lineage>
        <taxon>unclassified sequences</taxon>
        <taxon>metagenomes</taxon>
        <taxon>ecological metagenomes</taxon>
    </lineage>
</organism>
<gene>
    <name evidence="1" type="ORF">S01H1_33762</name>
</gene>
<protein>
    <submittedName>
        <fullName evidence="1">Uncharacterized protein</fullName>
    </submittedName>
</protein>
<dbReference type="AlphaFoldDB" id="X0V4L8"/>
<dbReference type="EMBL" id="BARS01020975">
    <property type="protein sequence ID" value="GAG13030.1"/>
    <property type="molecule type" value="Genomic_DNA"/>
</dbReference>
<evidence type="ECO:0000313" key="1">
    <source>
        <dbReference type="EMBL" id="GAG13030.1"/>
    </source>
</evidence>
<comment type="caution">
    <text evidence="1">The sequence shown here is derived from an EMBL/GenBank/DDBJ whole genome shotgun (WGS) entry which is preliminary data.</text>
</comment>
<name>X0V4L8_9ZZZZ</name>
<sequence>MSHEDEIHNGLMESLKGFLTEPPEALKLKDHQREALQIMAEKGVVVMMPRHAGKAGMVHTPLPDVIIMGNGRTVTTLDFKMVVASTPDHVNQRQMQEYVLTMYDEAPHPTPIIDSEEPPTPGARAVAHLRARKGQRY</sequence>